<keyword evidence="3" id="KW-1185">Reference proteome</keyword>
<name>A0A1R0H985_9FUNG</name>
<feature type="region of interest" description="Disordered" evidence="1">
    <location>
        <begin position="97"/>
        <end position="117"/>
    </location>
</feature>
<feature type="region of interest" description="Disordered" evidence="1">
    <location>
        <begin position="287"/>
        <end position="310"/>
    </location>
</feature>
<proteinExistence type="predicted"/>
<comment type="caution">
    <text evidence="2">The sequence shown here is derived from an EMBL/GenBank/DDBJ whole genome shotgun (WGS) entry which is preliminary data.</text>
</comment>
<feature type="region of interest" description="Disordered" evidence="1">
    <location>
        <begin position="155"/>
        <end position="254"/>
    </location>
</feature>
<feature type="compositionally biased region" description="Basic and acidic residues" evidence="1">
    <location>
        <begin position="237"/>
        <end position="250"/>
    </location>
</feature>
<feature type="compositionally biased region" description="Polar residues" evidence="1">
    <location>
        <begin position="296"/>
        <end position="310"/>
    </location>
</feature>
<dbReference type="AlphaFoldDB" id="A0A1R0H985"/>
<feature type="region of interest" description="Disordered" evidence="1">
    <location>
        <begin position="734"/>
        <end position="785"/>
    </location>
</feature>
<gene>
    <name evidence="2" type="ORF">AYI68_g73</name>
</gene>
<dbReference type="EMBL" id="LSSL01000015">
    <property type="protein sequence ID" value="OLY85729.1"/>
    <property type="molecule type" value="Genomic_DNA"/>
</dbReference>
<organism evidence="2 3">
    <name type="scientific">Smittium mucronatum</name>
    <dbReference type="NCBI Taxonomy" id="133383"/>
    <lineage>
        <taxon>Eukaryota</taxon>
        <taxon>Fungi</taxon>
        <taxon>Fungi incertae sedis</taxon>
        <taxon>Zoopagomycota</taxon>
        <taxon>Kickxellomycotina</taxon>
        <taxon>Harpellomycetes</taxon>
        <taxon>Harpellales</taxon>
        <taxon>Legeriomycetaceae</taxon>
        <taxon>Smittium</taxon>
    </lineage>
</organism>
<sequence length="953" mass="107389">MEDAILEDSLHIDENIKSDSPLIFSPIDPSIPLNTNDFRNVQNNQFFPHQVSNLDISNGPYETNSFIFNPNQDGTVNSTNSFNNCFLANSFDFQNEPHNRVHSSSPHTHKSNSDDDLNPILLNNDEITFTGQDFDVWLKTHASLENDVYRNTETPHLIQNPQNSVNPISSHSDSLKEAYPFSGENKSNQYNSQQQDAFSNNSESYSDEERTPSSDFYSQSNHSLDPDDFIELSSSDSENHDLHSKPDSFAEKNSNLPEFTRFSDSLVSDHFENYVYSESCSQNSFDSDWETDYESSKPSQSPLKDSSNTFNFFKPHTSSHSDPLAEISLQSSELIVESTTNDPISAITYKNENSLNESQSNINLSCNYHAQIEKNSPASSCIKNVPETFKSNIQIPDLKTLPKKNSSIVSIQCVTKISQPLENLNTTTDTNPNTFTTIDDVSALMSSTPAEQEFQPAKTTKKIVNGTHLPKIITDKPAPELPPSNHLLIGSKSNLVPESHIVNELFNRKEILLLIKYLTNFCNKADIFVDEVVELSNLTNKSSASIQNSEDLIGDEFIQHSTTNLIESSNIISSKKNNSKLSHKDSPYDFDIESSHLNNIKGNDEKHNLVTNTNHSIIPDYNHREIKVKKTTDRDHNWEVLNRELSFLRKSISSTNNELLDIKSQRDSFIKKSSELESSNSKLISENKNLKSQLIIIRSQVSSLKSQLLKNGNNSRSVLRKSLGLFDDIYNIKTENSNDSNQVPKLGQQESGITSYNYSTDDVSKDSRISDNYNSTPASNPQEPRFKFSGNIRGSHTSHFSFSNNFNIPRKDSKLNGYDSPSLSFKNNNNFHPSSAEAFGNLRLKKGLEDFQPDPKIGNINHKANIIPTPSSNHRMISPNNYMNRNGYTPQNLSIYQTSTGINNRFESPYLKTPNFRSSLLNNSNLNFSGSDKRKHVSTPKINTQLLSKKKKI</sequence>
<dbReference type="OrthoDB" id="10376838at2759"/>
<feature type="compositionally biased region" description="Polar residues" evidence="1">
    <location>
        <begin position="155"/>
        <end position="172"/>
    </location>
</feature>
<feature type="compositionally biased region" description="Polar residues" evidence="1">
    <location>
        <begin position="770"/>
        <end position="782"/>
    </location>
</feature>
<feature type="compositionally biased region" description="Polar residues" evidence="1">
    <location>
        <begin position="734"/>
        <end position="761"/>
    </location>
</feature>
<evidence type="ECO:0000313" key="2">
    <source>
        <dbReference type="EMBL" id="OLY85729.1"/>
    </source>
</evidence>
<reference evidence="2 3" key="1">
    <citation type="journal article" date="2016" name="Mol. Biol. Evol.">
        <title>Genome-Wide Survey of Gut Fungi (Harpellales) Reveals the First Horizontally Transferred Ubiquitin Gene from a Mosquito Host.</title>
        <authorList>
            <person name="Wang Y."/>
            <person name="White M.M."/>
            <person name="Kvist S."/>
            <person name="Moncalvo J.M."/>
        </authorList>
    </citation>
    <scope>NUCLEOTIDE SEQUENCE [LARGE SCALE GENOMIC DNA]</scope>
    <source>
        <strain evidence="2 3">ALG-7-W6</strain>
    </source>
</reference>
<feature type="compositionally biased region" description="Polar residues" evidence="1">
    <location>
        <begin position="184"/>
        <end position="204"/>
    </location>
</feature>
<evidence type="ECO:0000313" key="3">
    <source>
        <dbReference type="Proteomes" id="UP000187455"/>
    </source>
</evidence>
<dbReference type="Proteomes" id="UP000187455">
    <property type="component" value="Unassembled WGS sequence"/>
</dbReference>
<protein>
    <submittedName>
        <fullName evidence="2">Uncharacterized protein</fullName>
    </submittedName>
</protein>
<evidence type="ECO:0000256" key="1">
    <source>
        <dbReference type="SAM" id="MobiDB-lite"/>
    </source>
</evidence>
<feature type="compositionally biased region" description="Polar residues" evidence="1">
    <location>
        <begin position="213"/>
        <end position="223"/>
    </location>
</feature>
<accession>A0A1R0H985</accession>